<dbReference type="PRINTS" id="PR00080">
    <property type="entry name" value="SDRFAMILY"/>
</dbReference>
<sequence length="248" mass="27098">MTIKETVLISGGVGVLGQSYAKILEEDGYEIVVIDKQEPAGKDCHGQFFQCDITDEKQVAELGKLFKNRGMTVYGLINNASCQPPGFAEELENYSSETFKRVLEVNLLGSFLLTKAVIPLMKKRKRGSIINIGSIQGVVAPTFAIYEGTKITSPLVYAVAKAGIIHFCKWIAARYGQYNIRCNAVSPGGLCDSQKGGSKFAEVYSSRTPLGRMVSSSEVAELVRFLISDKSNYITGQNILIDGGWTIY</sequence>
<dbReference type="Proteomes" id="UP000488506">
    <property type="component" value="Unassembled WGS sequence"/>
</dbReference>
<dbReference type="AlphaFoldDB" id="A0A833L2L7"/>
<evidence type="ECO:0000313" key="4">
    <source>
        <dbReference type="Proteomes" id="UP000488506"/>
    </source>
</evidence>
<protein>
    <submittedName>
        <fullName evidence="3">Short chain dehydrogenase</fullName>
    </submittedName>
</protein>
<evidence type="ECO:0000313" key="3">
    <source>
        <dbReference type="EMBL" id="KAF0135216.1"/>
    </source>
</evidence>
<keyword evidence="2" id="KW-0560">Oxidoreductase</keyword>
<gene>
    <name evidence="3" type="ORF">FD145_42</name>
</gene>
<organism evidence="3 4">
    <name type="scientific">Candidatus Saganbacteria bacterium</name>
    <dbReference type="NCBI Taxonomy" id="2575572"/>
    <lineage>
        <taxon>Bacteria</taxon>
        <taxon>Bacillati</taxon>
        <taxon>Saganbacteria</taxon>
    </lineage>
</organism>
<dbReference type="GO" id="GO:0016616">
    <property type="term" value="F:oxidoreductase activity, acting on the CH-OH group of donors, NAD or NADP as acceptor"/>
    <property type="evidence" value="ECO:0007669"/>
    <property type="project" value="TreeGrafter"/>
</dbReference>
<name>A0A833L2L7_UNCSA</name>
<proteinExistence type="inferred from homology"/>
<dbReference type="EMBL" id="WPAF01000001">
    <property type="protein sequence ID" value="KAF0135216.1"/>
    <property type="molecule type" value="Genomic_DNA"/>
</dbReference>
<comment type="caution">
    <text evidence="3">The sequence shown here is derived from an EMBL/GenBank/DDBJ whole genome shotgun (WGS) entry which is preliminary data.</text>
</comment>
<dbReference type="InterPro" id="IPR002347">
    <property type="entry name" value="SDR_fam"/>
</dbReference>
<dbReference type="PANTHER" id="PTHR42760:SF133">
    <property type="entry name" value="3-OXOACYL-[ACYL-CARRIER-PROTEIN] REDUCTASE"/>
    <property type="match status" value="1"/>
</dbReference>
<accession>A0A833L2L7</accession>
<dbReference type="Pfam" id="PF13561">
    <property type="entry name" value="adh_short_C2"/>
    <property type="match status" value="1"/>
</dbReference>
<dbReference type="Gene3D" id="3.40.50.720">
    <property type="entry name" value="NAD(P)-binding Rossmann-like Domain"/>
    <property type="match status" value="1"/>
</dbReference>
<dbReference type="InterPro" id="IPR036291">
    <property type="entry name" value="NAD(P)-bd_dom_sf"/>
</dbReference>
<evidence type="ECO:0000256" key="2">
    <source>
        <dbReference type="ARBA" id="ARBA00023002"/>
    </source>
</evidence>
<dbReference type="PRINTS" id="PR00081">
    <property type="entry name" value="GDHRDH"/>
</dbReference>
<evidence type="ECO:0000256" key="1">
    <source>
        <dbReference type="ARBA" id="ARBA00006484"/>
    </source>
</evidence>
<dbReference type="SUPFAM" id="SSF51735">
    <property type="entry name" value="NAD(P)-binding Rossmann-fold domains"/>
    <property type="match status" value="1"/>
</dbReference>
<comment type="similarity">
    <text evidence="1">Belongs to the short-chain dehydrogenases/reductases (SDR) family.</text>
</comment>
<reference evidence="3 4" key="1">
    <citation type="submission" date="2019-12" db="EMBL/GenBank/DDBJ databases">
        <authorList>
            <person name="Wolfe R."/>
            <person name="Danczak R."/>
            <person name="Wilkins M."/>
        </authorList>
    </citation>
    <scope>NUCLEOTIDE SEQUENCE [LARGE SCALE GENOMIC DNA]</scope>
    <source>
        <strain evidence="3">X2_MaxBin.013</strain>
    </source>
</reference>
<dbReference type="PANTHER" id="PTHR42760">
    <property type="entry name" value="SHORT-CHAIN DEHYDROGENASES/REDUCTASES FAMILY MEMBER"/>
    <property type="match status" value="1"/>
</dbReference>